<feature type="region of interest" description="Disordered" evidence="1">
    <location>
        <begin position="71"/>
        <end position="91"/>
    </location>
</feature>
<dbReference type="Proteomes" id="UP000012174">
    <property type="component" value="Unassembled WGS sequence"/>
</dbReference>
<dbReference type="KEGG" id="ela:UCREL1_2774"/>
<dbReference type="EMBL" id="KB705920">
    <property type="protein sequence ID" value="EMR70193.1"/>
    <property type="molecule type" value="Genomic_DNA"/>
</dbReference>
<evidence type="ECO:0000256" key="1">
    <source>
        <dbReference type="SAM" id="MobiDB-lite"/>
    </source>
</evidence>
<name>M7T070_EUTLA</name>
<gene>
    <name evidence="2" type="ORF">UCREL1_2774</name>
</gene>
<proteinExistence type="predicted"/>
<organism evidence="2 3">
    <name type="scientific">Eutypa lata (strain UCR-EL1)</name>
    <name type="common">Grapevine dieback disease fungus</name>
    <name type="synonym">Eutypa armeniacae</name>
    <dbReference type="NCBI Taxonomy" id="1287681"/>
    <lineage>
        <taxon>Eukaryota</taxon>
        <taxon>Fungi</taxon>
        <taxon>Dikarya</taxon>
        <taxon>Ascomycota</taxon>
        <taxon>Pezizomycotina</taxon>
        <taxon>Sordariomycetes</taxon>
        <taxon>Xylariomycetidae</taxon>
        <taxon>Xylariales</taxon>
        <taxon>Diatrypaceae</taxon>
        <taxon>Eutypa</taxon>
    </lineage>
</organism>
<dbReference type="AlphaFoldDB" id="M7T070"/>
<protein>
    <submittedName>
        <fullName evidence="2">Uncharacterized protein</fullName>
    </submittedName>
</protein>
<keyword evidence="3" id="KW-1185">Reference proteome</keyword>
<accession>M7T070</accession>
<evidence type="ECO:0000313" key="3">
    <source>
        <dbReference type="Proteomes" id="UP000012174"/>
    </source>
</evidence>
<feature type="region of interest" description="Disordered" evidence="1">
    <location>
        <begin position="1"/>
        <end position="40"/>
    </location>
</feature>
<dbReference type="HOGENOM" id="CLU_943436_0_0_1"/>
<evidence type="ECO:0000313" key="2">
    <source>
        <dbReference type="EMBL" id="EMR70193.1"/>
    </source>
</evidence>
<sequence>MSSNQTPSKRPAHVDQDSDDDDKDNNKKQRLSPEIMPAQDPIASEASMVLIASEALMALAASEAPIAPVAPMHTPQQAPAHPAAAPAPASAPGAGFVPQRLCLRLCLRLRLRLYPHPHQPPPIWQLPERVLPPPLQLLDVVVASRLQLLPAVAQFPVRLRMPVLESMGRGHLPTWRTSPMVPAPVLSVLTRRQYLPVLCLAPVLPHTTSFRNRVLPPAILLLNRVLLAITLALPGLHPLVLSINRVLPPVLSINRVHPPRMLLTPELHPPTTLLTLGMVLLGLQLLKASMMGVSC</sequence>
<reference evidence="3" key="1">
    <citation type="journal article" date="2013" name="Genome Announc.">
        <title>Draft genome sequence of the grapevine dieback fungus Eutypa lata UCR-EL1.</title>
        <authorList>
            <person name="Blanco-Ulate B."/>
            <person name="Rolshausen P.E."/>
            <person name="Cantu D."/>
        </authorList>
    </citation>
    <scope>NUCLEOTIDE SEQUENCE [LARGE SCALE GENOMIC DNA]</scope>
    <source>
        <strain evidence="3">UCR-EL1</strain>
    </source>
</reference>